<proteinExistence type="predicted"/>
<gene>
    <name evidence="1" type="ORF">C5S46_07520</name>
</gene>
<evidence type="ECO:0000313" key="1">
    <source>
        <dbReference type="EMBL" id="TKY91116.1"/>
    </source>
</evidence>
<comment type="caution">
    <text evidence="1">The sequence shown here is derived from an EMBL/GenBank/DDBJ whole genome shotgun (WGS) entry which is preliminary data.</text>
</comment>
<dbReference type="Proteomes" id="UP000315423">
    <property type="component" value="Unassembled WGS sequence"/>
</dbReference>
<reference evidence="1" key="1">
    <citation type="submission" date="2018-09" db="EMBL/GenBank/DDBJ databases">
        <title>A genomic encyclopedia of anaerobic methanotrophic archaea.</title>
        <authorList>
            <person name="Skennerton C.T."/>
            <person name="Chadwick G.L."/>
            <person name="Laso-Perez R."/>
            <person name="Leu A.O."/>
            <person name="Speth D.R."/>
            <person name="Yu H."/>
            <person name="Morgan-Lang C."/>
            <person name="Hatzenpichler R."/>
            <person name="Goudeau D."/>
            <person name="Malmstrom R."/>
            <person name="Woyke T."/>
            <person name="Hallam S."/>
            <person name="Tyson G.W."/>
            <person name="Wegener G."/>
            <person name="Boetius A."/>
            <person name="Orphan V.J."/>
        </authorList>
    </citation>
    <scope>NUCLEOTIDE SEQUENCE</scope>
    <source>
        <strain evidence="1">CONS3730D10UFb2</strain>
    </source>
</reference>
<evidence type="ECO:0000313" key="2">
    <source>
        <dbReference type="Proteomes" id="UP000315423"/>
    </source>
</evidence>
<dbReference type="EMBL" id="QYBA01000258">
    <property type="protein sequence ID" value="TKY91116.1"/>
    <property type="molecule type" value="Genomic_DNA"/>
</dbReference>
<sequence>MELRKSLRELGLTKYETDAYLNILTHGIAEASTIYKEAKIPFGKIYETLNILISKGLIEVQNTRPKKYKAKSAKVAFDHILKMKKEDMEKDLQQTRDLIVQVLDEINKINVKEPEEKIFWTTAVGSEVVELANANFEEAKKEICICIYHEYQHTYKVQFLKNMPFIMDKVIKASLRSIKFRVLASEEMMNIFKDNFRKLNGPQEALQNINLRTTSSISTTYFMIIDSEKVVLQVDDPTDPSNTLAMTKIWDEKLARRMEEKFNEMWDEAKLVEV</sequence>
<protein>
    <submittedName>
        <fullName evidence="1">Uncharacterized protein</fullName>
    </submittedName>
</protein>
<organism evidence="1 2">
    <name type="scientific">Candidatus Methanomarinus sp</name>
    <dbReference type="NCBI Taxonomy" id="3386244"/>
    <lineage>
        <taxon>Archaea</taxon>
        <taxon>Methanobacteriati</taxon>
        <taxon>Methanobacteriota</taxon>
        <taxon>Stenosarchaea group</taxon>
        <taxon>Methanomicrobia</taxon>
        <taxon>Methanosarcinales</taxon>
        <taxon>ANME-2 cluster</taxon>
        <taxon>Candidatus Methanocomedenaceae</taxon>
        <taxon>Candidatus Methanomarinus</taxon>
    </lineage>
</organism>
<name>A0AC61S9I4_9EURY</name>
<accession>A0AC61S9I4</accession>